<evidence type="ECO:0000313" key="3">
    <source>
        <dbReference type="EMBL" id="SUK30610.1"/>
    </source>
</evidence>
<protein>
    <submittedName>
        <fullName evidence="3">Phosphomevalonate kinase</fullName>
        <ecNumber evidence="3">2.7.4.2</ecNumber>
    </submittedName>
</protein>
<dbReference type="Pfam" id="PF08544">
    <property type="entry name" value="GHMP_kinases_C"/>
    <property type="match status" value="1"/>
</dbReference>
<keyword evidence="3" id="KW-0418">Kinase</keyword>
<gene>
    <name evidence="3" type="primary">mvaK2_1</name>
    <name evidence="3" type="ORF">NCTC5664_00025</name>
</gene>
<organism evidence="3 4">
    <name type="scientific">Staphylococcus aureus</name>
    <dbReference type="NCBI Taxonomy" id="1280"/>
    <lineage>
        <taxon>Bacteria</taxon>
        <taxon>Bacillati</taxon>
        <taxon>Bacillota</taxon>
        <taxon>Bacilli</taxon>
        <taxon>Bacillales</taxon>
        <taxon>Staphylococcaceae</taxon>
        <taxon>Staphylococcus</taxon>
    </lineage>
</organism>
<evidence type="ECO:0000256" key="1">
    <source>
        <dbReference type="ARBA" id="ARBA00022679"/>
    </source>
</evidence>
<sequence>MDKEATVDIETEKLKYLCDIAEKYHGASKTSGAGGGDCGITIINKDVDKEKIYDEWTKHGIKPLKFNIYHGQ</sequence>
<dbReference type="Proteomes" id="UP000254502">
    <property type="component" value="Unassembled WGS sequence"/>
</dbReference>
<dbReference type="GO" id="GO:0004631">
    <property type="term" value="F:phosphomevalonate kinase activity"/>
    <property type="evidence" value="ECO:0007669"/>
    <property type="project" value="UniProtKB-EC"/>
</dbReference>
<proteinExistence type="predicted"/>
<dbReference type="InterPro" id="IPR036554">
    <property type="entry name" value="GHMP_kinase_C_sf"/>
</dbReference>
<dbReference type="Gene3D" id="3.30.70.890">
    <property type="entry name" value="GHMP kinase, C-terminal domain"/>
    <property type="match status" value="1"/>
</dbReference>
<name>A0A1D5ABJ5_STAAU</name>
<dbReference type="SUPFAM" id="SSF55060">
    <property type="entry name" value="GHMP Kinase, C-terminal domain"/>
    <property type="match status" value="1"/>
</dbReference>
<dbReference type="AlphaFoldDB" id="A0A1D5ABJ5"/>
<dbReference type="EC" id="2.7.4.2" evidence="3"/>
<evidence type="ECO:0000313" key="4">
    <source>
        <dbReference type="Proteomes" id="UP000254502"/>
    </source>
</evidence>
<dbReference type="InterPro" id="IPR013750">
    <property type="entry name" value="GHMP_kinase_C_dom"/>
</dbReference>
<reference evidence="3 4" key="1">
    <citation type="submission" date="2018-06" db="EMBL/GenBank/DDBJ databases">
        <authorList>
            <consortium name="Pathogen Informatics"/>
            <person name="Doyle S."/>
        </authorList>
    </citation>
    <scope>NUCLEOTIDE SEQUENCE [LARGE SCALE GENOMIC DNA]</scope>
    <source>
        <strain evidence="3 4">NCTC5664</strain>
    </source>
</reference>
<accession>A0A1D5ABJ5</accession>
<evidence type="ECO:0000259" key="2">
    <source>
        <dbReference type="Pfam" id="PF08544"/>
    </source>
</evidence>
<dbReference type="EMBL" id="UHAQ01000002">
    <property type="protein sequence ID" value="SUK30610.1"/>
    <property type="molecule type" value="Genomic_DNA"/>
</dbReference>
<keyword evidence="1 3" id="KW-0808">Transferase</keyword>
<feature type="domain" description="GHMP kinase C-terminal" evidence="2">
    <location>
        <begin position="6"/>
        <end position="61"/>
    </location>
</feature>